<evidence type="ECO:0000256" key="2">
    <source>
        <dbReference type="ARBA" id="ARBA00022475"/>
    </source>
</evidence>
<evidence type="ECO:0000313" key="12">
    <source>
        <dbReference type="Ensembl" id="ENSUAMP00000014737.1"/>
    </source>
</evidence>
<evidence type="ECO:0000259" key="11">
    <source>
        <dbReference type="PROSITE" id="PS50835"/>
    </source>
</evidence>
<feature type="domain" description="Ig-like" evidence="11">
    <location>
        <begin position="112"/>
        <end position="181"/>
    </location>
</feature>
<dbReference type="GeneTree" id="ENSGT01050000244808"/>
<evidence type="ECO:0000256" key="10">
    <source>
        <dbReference type="SAM" id="SignalP"/>
    </source>
</evidence>
<accession>A0A452R8H0</accession>
<dbReference type="AlphaFoldDB" id="A0A452R8H0"/>
<dbReference type="PROSITE" id="PS50835">
    <property type="entry name" value="IG_LIKE"/>
    <property type="match status" value="2"/>
</dbReference>
<comment type="subcellular location">
    <subcellularLocation>
        <location evidence="1">Cell membrane</location>
    </subcellularLocation>
</comment>
<dbReference type="Pfam" id="PF13895">
    <property type="entry name" value="Ig_2"/>
    <property type="match status" value="2"/>
</dbReference>
<keyword evidence="4 10" id="KW-0732">Signal</keyword>
<dbReference type="InterPro" id="IPR013783">
    <property type="entry name" value="Ig-like_fold"/>
</dbReference>
<dbReference type="Ensembl" id="ENSUAMT00000016533.1">
    <property type="protein sequence ID" value="ENSUAMP00000014737.1"/>
    <property type="gene ID" value="ENSUAMG00000011806.1"/>
</dbReference>
<dbReference type="PANTHER" id="PTHR11481:SF103">
    <property type="entry name" value="LOW AFFINITY IMMUNOGLOBULIN GAMMA FC REGION RECEPTOR III-A-RELATED"/>
    <property type="match status" value="1"/>
</dbReference>
<dbReference type="GO" id="GO:0009897">
    <property type="term" value="C:external side of plasma membrane"/>
    <property type="evidence" value="ECO:0007669"/>
    <property type="project" value="TreeGrafter"/>
</dbReference>
<dbReference type="InterPro" id="IPR050488">
    <property type="entry name" value="Ig_Fc_receptor"/>
</dbReference>
<dbReference type="GO" id="GO:0019864">
    <property type="term" value="F:IgG binding"/>
    <property type="evidence" value="ECO:0007669"/>
    <property type="project" value="UniProtKB-KW"/>
</dbReference>
<organism evidence="12 13">
    <name type="scientific">Ursus americanus</name>
    <name type="common">American black bear</name>
    <name type="synonym">Euarctos americanus</name>
    <dbReference type="NCBI Taxonomy" id="9643"/>
    <lineage>
        <taxon>Eukaryota</taxon>
        <taxon>Metazoa</taxon>
        <taxon>Chordata</taxon>
        <taxon>Craniata</taxon>
        <taxon>Vertebrata</taxon>
        <taxon>Euteleostomi</taxon>
        <taxon>Mammalia</taxon>
        <taxon>Eutheria</taxon>
        <taxon>Laurasiatheria</taxon>
        <taxon>Carnivora</taxon>
        <taxon>Caniformia</taxon>
        <taxon>Ursidae</taxon>
        <taxon>Ursus</taxon>
    </lineage>
</organism>
<evidence type="ECO:0000256" key="3">
    <source>
        <dbReference type="ARBA" id="ARBA00022652"/>
    </source>
</evidence>
<dbReference type="FunFam" id="2.60.40.10:FF:000356">
    <property type="entry name" value="Low affinity immunoglobulin gamma Fc region receptor III-A"/>
    <property type="match status" value="1"/>
</dbReference>
<dbReference type="Gene3D" id="2.60.40.10">
    <property type="entry name" value="Immunoglobulins"/>
    <property type="match status" value="2"/>
</dbReference>
<protein>
    <recommendedName>
        <fullName evidence="9">Low affinity immunoglobulin gamma Fc region receptor III-A</fullName>
    </recommendedName>
</protein>
<name>A0A452R8H0_URSAM</name>
<dbReference type="CDD" id="cd05752">
    <property type="entry name" value="Ig1_FcgammaR_like"/>
    <property type="match status" value="1"/>
</dbReference>
<comment type="subunit">
    <text evidence="8">Forms a heterooligomeric complex with ITAM-containing signaling subunits FCER1G. Interacts (via transmembrane domain) with signaling subunits; this interaction is a prerequisite for receptor complex expression on the cell surface and intracellular signal transduction. Binds the Fc region of antigen-complexed IgG.</text>
</comment>
<reference evidence="12" key="2">
    <citation type="submission" date="2025-08" db="UniProtKB">
        <authorList>
            <consortium name="Ensembl"/>
        </authorList>
    </citation>
    <scope>IDENTIFICATION</scope>
</reference>
<evidence type="ECO:0000256" key="9">
    <source>
        <dbReference type="ARBA" id="ARBA00040880"/>
    </source>
</evidence>
<evidence type="ECO:0000256" key="8">
    <source>
        <dbReference type="ARBA" id="ARBA00038604"/>
    </source>
</evidence>
<feature type="domain" description="Ig-like" evidence="11">
    <location>
        <begin position="17"/>
        <end position="97"/>
    </location>
</feature>
<dbReference type="InterPro" id="IPR036179">
    <property type="entry name" value="Ig-like_dom_sf"/>
</dbReference>
<dbReference type="GO" id="GO:0001788">
    <property type="term" value="P:antibody-dependent cellular cytotoxicity"/>
    <property type="evidence" value="ECO:0007669"/>
    <property type="project" value="TreeGrafter"/>
</dbReference>
<evidence type="ECO:0000256" key="4">
    <source>
        <dbReference type="ARBA" id="ARBA00022729"/>
    </source>
</evidence>
<dbReference type="SMART" id="SM00408">
    <property type="entry name" value="IGc2"/>
    <property type="match status" value="2"/>
</dbReference>
<feature type="signal peptide" evidence="10">
    <location>
        <begin position="1"/>
        <end position="19"/>
    </location>
</feature>
<keyword evidence="3" id="KW-0390">IgG-binding protein</keyword>
<evidence type="ECO:0000313" key="13">
    <source>
        <dbReference type="Proteomes" id="UP000291022"/>
    </source>
</evidence>
<dbReference type="STRING" id="9643.ENSUAMP00000014737"/>
<evidence type="ECO:0000256" key="6">
    <source>
        <dbReference type="ARBA" id="ARBA00023157"/>
    </source>
</evidence>
<reference evidence="12" key="3">
    <citation type="submission" date="2025-09" db="UniProtKB">
        <authorList>
            <consortium name="Ensembl"/>
        </authorList>
    </citation>
    <scope>IDENTIFICATION</scope>
</reference>
<dbReference type="Proteomes" id="UP000291022">
    <property type="component" value="Unassembled WGS sequence"/>
</dbReference>
<dbReference type="GO" id="GO:0019770">
    <property type="term" value="F:IgG receptor activity"/>
    <property type="evidence" value="ECO:0007669"/>
    <property type="project" value="TreeGrafter"/>
</dbReference>
<feature type="chain" id="PRO_5019042391" description="Low affinity immunoglobulin gamma Fc region receptor III-A" evidence="10">
    <location>
        <begin position="20"/>
        <end position="242"/>
    </location>
</feature>
<keyword evidence="7" id="KW-0325">Glycoprotein</keyword>
<dbReference type="FunFam" id="2.60.40.10:FF:000217">
    <property type="entry name" value="High affinity immunoglobulin gamma Fc receptor I"/>
    <property type="match status" value="1"/>
</dbReference>
<dbReference type="SUPFAM" id="SSF48726">
    <property type="entry name" value="Immunoglobulin"/>
    <property type="match status" value="2"/>
</dbReference>
<dbReference type="SMART" id="SM00409">
    <property type="entry name" value="IG"/>
    <property type="match status" value="2"/>
</dbReference>
<keyword evidence="6" id="KW-1015">Disulfide bond</keyword>
<dbReference type="PANTHER" id="PTHR11481">
    <property type="entry name" value="IMMUNOGLOBULIN FC RECEPTOR"/>
    <property type="match status" value="1"/>
</dbReference>
<sequence length="242" mass="26959">MWQLLPSTALLLLADLPKAVVVLEPPWNRILTLDSVTLKCQGDQSPGDDSTQWLHNGTLISSQTSYFIKAASVENSGEYRCRTDLSELSDPVQLEVHVGWLLLQAPRQVFQEGEPLQLTCHSWQNKPIRNIQFFQNGRSRKFSHTDSEFHIPAAASKHSGSYFCRALIGKKNESSEAVDIIIQGPAVPSTSTSLLHWPQIPFSLVMALLFAVDTGLYFAVQRDLHSSMGAWKNSKVSWSQGP</sequence>
<reference evidence="13" key="1">
    <citation type="submission" date="2016-06" db="EMBL/GenBank/DDBJ databases">
        <title>De novo assembly and RNA-Seq shows season-dependent expression and editing in black bear kidneys.</title>
        <authorList>
            <person name="Korstanje R."/>
            <person name="Srivastava A."/>
            <person name="Sarsani V.K."/>
            <person name="Sheehan S.M."/>
            <person name="Seger R.L."/>
            <person name="Barter M.E."/>
            <person name="Lindqvist C."/>
            <person name="Brody L.C."/>
            <person name="Mullikin J.C."/>
        </authorList>
    </citation>
    <scope>NUCLEOTIDE SEQUENCE [LARGE SCALE GENOMIC DNA]</scope>
</reference>
<proteinExistence type="predicted"/>
<dbReference type="CDD" id="cd05753">
    <property type="entry name" value="Ig2_FcgammaR_like"/>
    <property type="match status" value="1"/>
</dbReference>
<dbReference type="InterPro" id="IPR003598">
    <property type="entry name" value="Ig_sub2"/>
</dbReference>
<evidence type="ECO:0000256" key="5">
    <source>
        <dbReference type="ARBA" id="ARBA00023136"/>
    </source>
</evidence>
<evidence type="ECO:0000256" key="7">
    <source>
        <dbReference type="ARBA" id="ARBA00023180"/>
    </source>
</evidence>
<dbReference type="InterPro" id="IPR007110">
    <property type="entry name" value="Ig-like_dom"/>
</dbReference>
<keyword evidence="2" id="KW-1003">Cell membrane</keyword>
<evidence type="ECO:0000256" key="1">
    <source>
        <dbReference type="ARBA" id="ARBA00004236"/>
    </source>
</evidence>
<dbReference type="InterPro" id="IPR003599">
    <property type="entry name" value="Ig_sub"/>
</dbReference>
<keyword evidence="13" id="KW-1185">Reference proteome</keyword>
<keyword evidence="5" id="KW-0472">Membrane</keyword>